<dbReference type="OrthoDB" id="9353106at2759"/>
<keyword evidence="6 7" id="KW-0472">Membrane</keyword>
<dbReference type="GO" id="GO:0010811">
    <property type="term" value="P:positive regulation of cell-substrate adhesion"/>
    <property type="evidence" value="ECO:0007669"/>
    <property type="project" value="TreeGrafter"/>
</dbReference>
<dbReference type="EMBL" id="QUSF01000161">
    <property type="protein sequence ID" value="RLV88978.1"/>
    <property type="molecule type" value="Genomic_DNA"/>
</dbReference>
<feature type="transmembrane region" description="Helical" evidence="7">
    <location>
        <begin position="20"/>
        <end position="42"/>
    </location>
</feature>
<keyword evidence="3" id="KW-1003">Cell membrane</keyword>
<accession>A0A3L8RWI8</accession>
<keyword evidence="4 7" id="KW-0812">Transmembrane</keyword>
<evidence type="ECO:0000256" key="5">
    <source>
        <dbReference type="ARBA" id="ARBA00022989"/>
    </source>
</evidence>
<proteinExistence type="inferred from homology"/>
<evidence type="ECO:0000256" key="2">
    <source>
        <dbReference type="ARBA" id="ARBA00008688"/>
    </source>
</evidence>
<evidence type="ECO:0008006" key="10">
    <source>
        <dbReference type="Google" id="ProtNLM"/>
    </source>
</evidence>
<name>A0A3L8RWI8_CHLGU</name>
<keyword evidence="9" id="KW-1185">Reference proteome</keyword>
<dbReference type="Pfam" id="PF12606">
    <property type="entry name" value="RELT"/>
    <property type="match status" value="1"/>
</dbReference>
<dbReference type="InterPro" id="IPR042313">
    <property type="entry name" value="RELL2"/>
</dbReference>
<keyword evidence="5 7" id="KW-1133">Transmembrane helix</keyword>
<sequence>MSDNHHHSDGESDPQHGITVVFLLVLVFFIMGLVGFLICHVLKKKGYRCRTFRDELDPDDKDGVEELQDGECWGGGGSLGARPCAWCGLVLLIHPSGTWDGAGRVTCHVWLPWEKGLGGESSAVFPGDRECEGQGSL</sequence>
<dbReference type="Proteomes" id="UP000276834">
    <property type="component" value="Unassembled WGS sequence"/>
</dbReference>
<comment type="similarity">
    <text evidence="2">Belongs to the RELT family.</text>
</comment>
<comment type="subcellular location">
    <subcellularLocation>
        <location evidence="1">Cell membrane</location>
        <topology evidence="1">Single-pass membrane protein</topology>
    </subcellularLocation>
</comment>
<reference evidence="8 9" key="1">
    <citation type="journal article" date="2018" name="Proc. R. Soc. B">
        <title>A non-coding region near Follistatin controls head colour polymorphism in the Gouldian finch.</title>
        <authorList>
            <person name="Toomey M.B."/>
            <person name="Marques C.I."/>
            <person name="Andrade P."/>
            <person name="Araujo P.M."/>
            <person name="Sabatino S."/>
            <person name="Gazda M.A."/>
            <person name="Afonso S."/>
            <person name="Lopes R.J."/>
            <person name="Corbo J.C."/>
            <person name="Carneiro M."/>
        </authorList>
    </citation>
    <scope>NUCLEOTIDE SEQUENCE [LARGE SCALE GENOMIC DNA]</scope>
    <source>
        <strain evidence="8">Red01</strain>
        <tissue evidence="8">Muscle</tissue>
    </source>
</reference>
<dbReference type="AlphaFoldDB" id="A0A3L8RWI8"/>
<dbReference type="InterPro" id="IPR022248">
    <property type="entry name" value="TNF_rcpt_RELT"/>
</dbReference>
<evidence type="ECO:0000256" key="4">
    <source>
        <dbReference type="ARBA" id="ARBA00022692"/>
    </source>
</evidence>
<dbReference type="PANTHER" id="PTHR31481:SF0">
    <property type="entry name" value="RELT-LIKE PROTEIN 2"/>
    <property type="match status" value="1"/>
</dbReference>
<evidence type="ECO:0000256" key="3">
    <source>
        <dbReference type="ARBA" id="ARBA00022475"/>
    </source>
</evidence>
<dbReference type="GO" id="GO:1900745">
    <property type="term" value="P:positive regulation of p38MAPK cascade"/>
    <property type="evidence" value="ECO:0007669"/>
    <property type="project" value="InterPro"/>
</dbReference>
<organism evidence="8 9">
    <name type="scientific">Chloebia gouldiae</name>
    <name type="common">Gouldian finch</name>
    <name type="synonym">Erythrura gouldiae</name>
    <dbReference type="NCBI Taxonomy" id="44316"/>
    <lineage>
        <taxon>Eukaryota</taxon>
        <taxon>Metazoa</taxon>
        <taxon>Chordata</taxon>
        <taxon>Craniata</taxon>
        <taxon>Vertebrata</taxon>
        <taxon>Euteleostomi</taxon>
        <taxon>Archelosauria</taxon>
        <taxon>Archosauria</taxon>
        <taxon>Dinosauria</taxon>
        <taxon>Saurischia</taxon>
        <taxon>Theropoda</taxon>
        <taxon>Coelurosauria</taxon>
        <taxon>Aves</taxon>
        <taxon>Neognathae</taxon>
        <taxon>Neoaves</taxon>
        <taxon>Telluraves</taxon>
        <taxon>Australaves</taxon>
        <taxon>Passeriformes</taxon>
        <taxon>Passeroidea</taxon>
        <taxon>Passeridae</taxon>
        <taxon>Chloebia</taxon>
    </lineage>
</organism>
<dbReference type="PANTHER" id="PTHR31481">
    <property type="entry name" value="RELT-LIKE PROTEIN 2 RELL2"/>
    <property type="match status" value="1"/>
</dbReference>
<evidence type="ECO:0000256" key="6">
    <source>
        <dbReference type="ARBA" id="ARBA00023136"/>
    </source>
</evidence>
<evidence type="ECO:0000313" key="9">
    <source>
        <dbReference type="Proteomes" id="UP000276834"/>
    </source>
</evidence>
<evidence type="ECO:0000256" key="1">
    <source>
        <dbReference type="ARBA" id="ARBA00004162"/>
    </source>
</evidence>
<comment type="caution">
    <text evidence="8">The sequence shown here is derived from an EMBL/GenBank/DDBJ whole genome shotgun (WGS) entry which is preliminary data.</text>
</comment>
<dbReference type="GO" id="GO:0005886">
    <property type="term" value="C:plasma membrane"/>
    <property type="evidence" value="ECO:0007669"/>
    <property type="project" value="UniProtKB-SubCell"/>
</dbReference>
<protein>
    <recommendedName>
        <fullName evidence="10">RELT-like protein 2</fullName>
    </recommendedName>
</protein>
<gene>
    <name evidence="8" type="ORF">DV515_00015113</name>
</gene>
<evidence type="ECO:0000313" key="8">
    <source>
        <dbReference type="EMBL" id="RLV88978.1"/>
    </source>
</evidence>
<evidence type="ECO:0000256" key="7">
    <source>
        <dbReference type="SAM" id="Phobius"/>
    </source>
</evidence>